<feature type="compositionally biased region" description="Basic and acidic residues" evidence="1">
    <location>
        <begin position="1051"/>
        <end position="1060"/>
    </location>
</feature>
<feature type="compositionally biased region" description="Basic and acidic residues" evidence="1">
    <location>
        <begin position="1310"/>
        <end position="1321"/>
    </location>
</feature>
<feature type="compositionally biased region" description="Polar residues" evidence="1">
    <location>
        <begin position="408"/>
        <end position="421"/>
    </location>
</feature>
<feature type="compositionally biased region" description="Acidic residues" evidence="1">
    <location>
        <begin position="1075"/>
        <end position="1087"/>
    </location>
</feature>
<evidence type="ECO:0000313" key="2">
    <source>
        <dbReference type="EMBL" id="KAJ8027482.1"/>
    </source>
</evidence>
<dbReference type="Proteomes" id="UP001152320">
    <property type="component" value="Chromosome 16"/>
</dbReference>
<feature type="region of interest" description="Disordered" evidence="1">
    <location>
        <begin position="582"/>
        <end position="607"/>
    </location>
</feature>
<feature type="region of interest" description="Disordered" evidence="1">
    <location>
        <begin position="1344"/>
        <end position="1402"/>
    </location>
</feature>
<feature type="compositionally biased region" description="Polar residues" evidence="1">
    <location>
        <begin position="728"/>
        <end position="739"/>
    </location>
</feature>
<sequence>MPFVKRTVEPVDLSNRPLPNDGLSEIETVTVRVCNNTLCGLVMQLANLAHQANSIFDEVLLEGNKLAERTADLTVRVVKLEENVSKLDARAVKVPVSNLDSFKVITEHFRTPQLCQKELFHPSSRPPCILSVYEKACTNLKAVRDKLKEYHEDEVTLYSVRASSLLENQGKAQYDYEIYFPQDLDQLPSPHEQKPERISQPRKVQRTQSARNVPWESGRHHRSHLPTPEQLVRLSAPSSSYVSVDISGDNFKRLSLVRRSLTLQSLELAQRRRQKHGRHEWRSTIAGIPNAVDMDFEQGSSQGSTVSTSALSEELRTQSLDRRMLKNKKRSYLSKRGVSILSSLRLKKSSKLVLHPSEPIDPHTLKQLEEIPVSNWTGSLPRNVRLNTDRTRNGSVPRGRIMNRWSGDYSTSDGSSNNSIEHNLPNGSIHHSGIASLGRGTRNRGLRLQQSTVPEGIICTKPHTLSITHLDSAHTQETHVRTGQPSVVTLRNRKPFQPKEERRSSSGNWSGTDSNRTSLNSDSEIVQILSQNTNGNQDGSPSDSAVSLSNEGEPVTPTGQNTYFLSKNFGQYPGVHPRPNELCLEGGTLRRSDSESSGTPTPTNEEAMSQLTADKWLQSVSPPPVITPRPEAGNMAPASKTPNPAHYQPTFSDSSSESSEHPSLSALSDHSSIDLDLCLADAVEEFNDSDSVSTSHSVDQEGYWTSMHFDCGFPYRKPSLSRLENRIPANQPSTSQKVETTGLALDLAPPPPKRVDSITSATEVGQPGSVEKAESVVSTSSSSSLTPTNISDDNLSITASLTDNASDISESSYTLPEPMQSPTHPKMYTLFFNEGRSTEGKVSTFDSQNLRKGKTPPPNNQQQNIFFGMFPSASSMNLPPRMSQKEEEDGPLSPGGTPRSPLGLYPDNYNTMKRKTNIKQVGPKGDGLLHHDVVRVAPPSTSSVVPPPSNGSQKLLFTGKTTPNVTNSSSLNQGDMKVNAMSHEERAEILQMLRNSRNSGSSLNSGPKSPNMLMLQVDKGQVSFRETYKENVQGGKLDPDKAIIEAAKQMEEMRKDKEPLESSSDMLERPSSLPLEEESSSESDDFDSSPNKTPVEIYPYIDYKFDPTLKPKSSILKKVKDIKKDDTKELMAKIEASKRKIDIDPFEEVLSPPKEVTPPSTLPARRISFSKYVHIDNKPVKMCHMSGRPVTRRDGFVALESELGMSSISQVSSSLQNVTGDVKGPTSAELLYRGSVLNDKAAPIATTDEDYEDEDDEIITPEEEKQFKVVTVTAIKDVEEPPKNTVEVISISSSQNEPGPEVDGKASNSKKSEEVKVEKVTKKQNPTKPDELDALLAELVQFTKENEELMGREVSESNETQEGKTEGSVDKEGNSTEHSVDETRRTNDASSGKASDQEQLEALFQSLKLNNNENEVPLDNSVSS</sequence>
<comment type="caution">
    <text evidence="2">The sequence shown here is derived from an EMBL/GenBank/DDBJ whole genome shotgun (WGS) entry which is preliminary data.</text>
</comment>
<name>A0A9Q1BJ07_HOLLE</name>
<feature type="region of interest" description="Disordered" evidence="1">
    <location>
        <begin position="619"/>
        <end position="667"/>
    </location>
</feature>
<dbReference type="PANTHER" id="PTHR23039">
    <property type="entry name" value="NANCE-HORAN SYNDROME PROTEIN"/>
    <property type="match status" value="1"/>
</dbReference>
<dbReference type="Gene3D" id="1.20.5.340">
    <property type="match status" value="1"/>
</dbReference>
<dbReference type="EMBL" id="JAIZAY010000016">
    <property type="protein sequence ID" value="KAJ8027482.1"/>
    <property type="molecule type" value="Genomic_DNA"/>
</dbReference>
<feature type="region of interest" description="Disordered" evidence="1">
    <location>
        <begin position="384"/>
        <end position="438"/>
    </location>
</feature>
<feature type="compositionally biased region" description="Polar residues" evidence="1">
    <location>
        <begin position="505"/>
        <end position="550"/>
    </location>
</feature>
<feature type="compositionally biased region" description="Low complexity" evidence="1">
    <location>
        <begin position="775"/>
        <end position="784"/>
    </location>
</feature>
<feature type="compositionally biased region" description="Polar residues" evidence="1">
    <location>
        <begin position="840"/>
        <end position="850"/>
    </location>
</feature>
<feature type="compositionally biased region" description="Low complexity" evidence="1">
    <location>
        <begin position="652"/>
        <end position="667"/>
    </location>
</feature>
<feature type="compositionally biased region" description="Basic and acidic residues" evidence="1">
    <location>
        <begin position="1344"/>
        <end position="1387"/>
    </location>
</feature>
<dbReference type="InterPro" id="IPR024845">
    <property type="entry name" value="NHS-like"/>
</dbReference>
<evidence type="ECO:0000313" key="3">
    <source>
        <dbReference type="Proteomes" id="UP001152320"/>
    </source>
</evidence>
<protein>
    <submittedName>
        <fullName evidence="2">Wiskott-Aldrich syndrome protein family member 2</fullName>
    </submittedName>
</protein>
<dbReference type="PANTHER" id="PTHR23039:SF9">
    <property type="entry name" value="LOW QUALITY PROTEIN: NHS-LIKE PROTEIN 1"/>
    <property type="match status" value="1"/>
</dbReference>
<feature type="region of interest" description="Disordered" evidence="1">
    <location>
        <begin position="839"/>
        <end position="904"/>
    </location>
</feature>
<evidence type="ECO:0000256" key="1">
    <source>
        <dbReference type="SAM" id="MobiDB-lite"/>
    </source>
</evidence>
<proteinExistence type="predicted"/>
<feature type="region of interest" description="Disordered" evidence="1">
    <location>
        <begin position="727"/>
        <end position="794"/>
    </location>
</feature>
<organism evidence="2 3">
    <name type="scientific">Holothuria leucospilota</name>
    <name type="common">Black long sea cucumber</name>
    <name type="synonym">Mertensiothuria leucospilota</name>
    <dbReference type="NCBI Taxonomy" id="206669"/>
    <lineage>
        <taxon>Eukaryota</taxon>
        <taxon>Metazoa</taxon>
        <taxon>Echinodermata</taxon>
        <taxon>Eleutherozoa</taxon>
        <taxon>Echinozoa</taxon>
        <taxon>Holothuroidea</taxon>
        <taxon>Aspidochirotacea</taxon>
        <taxon>Aspidochirotida</taxon>
        <taxon>Holothuriidae</taxon>
        <taxon>Holothuria</taxon>
    </lineage>
</organism>
<dbReference type="OrthoDB" id="10043020at2759"/>
<feature type="region of interest" description="Disordered" evidence="1">
    <location>
        <begin position="1051"/>
        <end position="1093"/>
    </location>
</feature>
<feature type="region of interest" description="Disordered" evidence="1">
    <location>
        <begin position="185"/>
        <end position="230"/>
    </location>
</feature>
<feature type="region of interest" description="Disordered" evidence="1">
    <location>
        <begin position="1278"/>
        <end position="1332"/>
    </location>
</feature>
<accession>A0A9Q1BJ07</accession>
<feature type="region of interest" description="Disordered" evidence="1">
    <location>
        <begin position="472"/>
        <end position="562"/>
    </location>
</feature>
<dbReference type="Pfam" id="PF15273">
    <property type="entry name" value="NHS"/>
    <property type="match status" value="3"/>
</dbReference>
<gene>
    <name evidence="2" type="ORF">HOLleu_32635</name>
</gene>
<dbReference type="GO" id="GO:0030154">
    <property type="term" value="P:cell differentiation"/>
    <property type="evidence" value="ECO:0007669"/>
    <property type="project" value="TreeGrafter"/>
</dbReference>
<feature type="compositionally biased region" description="Polar residues" evidence="1">
    <location>
        <begin position="595"/>
        <end position="607"/>
    </location>
</feature>
<reference evidence="2" key="1">
    <citation type="submission" date="2021-10" db="EMBL/GenBank/DDBJ databases">
        <title>Tropical sea cucumber genome reveals ecological adaptation and Cuvierian tubules defense mechanism.</title>
        <authorList>
            <person name="Chen T."/>
        </authorList>
    </citation>
    <scope>NUCLEOTIDE SEQUENCE</scope>
    <source>
        <strain evidence="2">Nanhai2018</strain>
        <tissue evidence="2">Muscle</tissue>
    </source>
</reference>
<keyword evidence="3" id="KW-1185">Reference proteome</keyword>
<feature type="compositionally biased region" description="Polar residues" evidence="1">
    <location>
        <begin position="785"/>
        <end position="794"/>
    </location>
</feature>